<comment type="function">
    <text evidence="4 6">Binds together with bS18 to 16S ribosomal RNA.</text>
</comment>
<dbReference type="OrthoDB" id="9812702at2"/>
<keyword evidence="6" id="KW-0694">RNA-binding</keyword>
<comment type="similarity">
    <text evidence="1 6">Belongs to the bacterial ribosomal protein bS6 family.</text>
</comment>
<dbReference type="InterPro" id="IPR020814">
    <property type="entry name" value="Ribosomal_S6_plastid/chlpt"/>
</dbReference>
<evidence type="ECO:0000256" key="6">
    <source>
        <dbReference type="HAMAP-Rule" id="MF_00360"/>
    </source>
</evidence>
<dbReference type="EMBL" id="CCEJ010000004">
    <property type="protein sequence ID" value="CDR33849.1"/>
    <property type="molecule type" value="Genomic_DNA"/>
</dbReference>
<evidence type="ECO:0000256" key="5">
    <source>
        <dbReference type="ARBA" id="ARBA00035294"/>
    </source>
</evidence>
<dbReference type="RefSeq" id="WP_041017388.1">
    <property type="nucleotide sequence ID" value="NZ_CCEJ010000004.1"/>
</dbReference>
<dbReference type="SUPFAM" id="SSF54995">
    <property type="entry name" value="Ribosomal protein S6"/>
    <property type="match status" value="1"/>
</dbReference>
<proteinExistence type="inferred from homology"/>
<protein>
    <recommendedName>
        <fullName evidence="5 6">Small ribosomal subunit protein bS6</fullName>
    </recommendedName>
</protein>
<keyword evidence="2 6" id="KW-0689">Ribosomal protein</keyword>
<dbReference type="InterPro" id="IPR000529">
    <property type="entry name" value="Ribosomal_bS6"/>
</dbReference>
<gene>
    <name evidence="6 7" type="primary">rpsF</name>
    <name evidence="7" type="ORF">CSEC_1022</name>
</gene>
<dbReference type="InterPro" id="IPR014717">
    <property type="entry name" value="Transl_elong_EF1B/ribsomal_bS6"/>
</dbReference>
<evidence type="ECO:0000313" key="7">
    <source>
        <dbReference type="EMBL" id="CDR33849.1"/>
    </source>
</evidence>
<dbReference type="HAMAP" id="MF_00360">
    <property type="entry name" value="Ribosomal_bS6"/>
    <property type="match status" value="1"/>
</dbReference>
<dbReference type="Gene3D" id="3.30.70.60">
    <property type="match status" value="1"/>
</dbReference>
<dbReference type="InterPro" id="IPR035980">
    <property type="entry name" value="Ribosomal_bS6_sf"/>
</dbReference>
<evidence type="ECO:0000313" key="8">
    <source>
        <dbReference type="Proteomes" id="UP000031552"/>
    </source>
</evidence>
<organism evidence="7 8">
    <name type="scientific">Candidatus Criblamydia sequanensis CRIB-18</name>
    <dbReference type="NCBI Taxonomy" id="1437425"/>
    <lineage>
        <taxon>Bacteria</taxon>
        <taxon>Pseudomonadati</taxon>
        <taxon>Chlamydiota</taxon>
        <taxon>Chlamydiia</taxon>
        <taxon>Parachlamydiales</taxon>
        <taxon>Candidatus Criblamydiaceae</taxon>
        <taxon>Candidatus Criblamydia</taxon>
    </lineage>
</organism>
<dbReference type="GO" id="GO:0006412">
    <property type="term" value="P:translation"/>
    <property type="evidence" value="ECO:0007669"/>
    <property type="project" value="UniProtKB-UniRule"/>
</dbReference>
<comment type="caution">
    <text evidence="7">The sequence shown here is derived from an EMBL/GenBank/DDBJ whole genome shotgun (WGS) entry which is preliminary data.</text>
</comment>
<keyword evidence="8" id="KW-1185">Reference proteome</keyword>
<dbReference type="PANTHER" id="PTHR21011:SF1">
    <property type="entry name" value="SMALL RIBOSOMAL SUBUNIT PROTEIN BS6M"/>
    <property type="match status" value="1"/>
</dbReference>
<dbReference type="STRING" id="1437425.CSEC_1022"/>
<keyword evidence="3 6" id="KW-0687">Ribonucleoprotein</keyword>
<reference evidence="7" key="1">
    <citation type="submission" date="2013-12" db="EMBL/GenBank/DDBJ databases">
        <authorList>
            <person name="Linke B."/>
        </authorList>
    </citation>
    <scope>NUCLEOTIDE SEQUENCE [LARGE SCALE GENOMIC DNA]</scope>
    <source>
        <strain evidence="7">CRIB-18</strain>
    </source>
</reference>
<dbReference type="GO" id="GO:0003735">
    <property type="term" value="F:structural constituent of ribosome"/>
    <property type="evidence" value="ECO:0007669"/>
    <property type="project" value="InterPro"/>
</dbReference>
<dbReference type="CDD" id="cd00473">
    <property type="entry name" value="bS6"/>
    <property type="match status" value="1"/>
</dbReference>
<dbReference type="AlphaFoldDB" id="A0A090DYS0"/>
<evidence type="ECO:0000256" key="4">
    <source>
        <dbReference type="ARBA" id="ARBA00035104"/>
    </source>
</evidence>
<dbReference type="GO" id="GO:0005737">
    <property type="term" value="C:cytoplasm"/>
    <property type="evidence" value="ECO:0007669"/>
    <property type="project" value="UniProtKB-ARBA"/>
</dbReference>
<dbReference type="Pfam" id="PF01250">
    <property type="entry name" value="Ribosomal_S6"/>
    <property type="match status" value="1"/>
</dbReference>
<evidence type="ECO:0000256" key="1">
    <source>
        <dbReference type="ARBA" id="ARBA00009512"/>
    </source>
</evidence>
<accession>A0A090DYS0</accession>
<evidence type="ECO:0000256" key="2">
    <source>
        <dbReference type="ARBA" id="ARBA00022980"/>
    </source>
</evidence>
<dbReference type="NCBIfam" id="TIGR00166">
    <property type="entry name" value="S6"/>
    <property type="match status" value="1"/>
</dbReference>
<name>A0A090DYS0_9BACT</name>
<dbReference type="GO" id="GO:0005840">
    <property type="term" value="C:ribosome"/>
    <property type="evidence" value="ECO:0007669"/>
    <property type="project" value="UniProtKB-KW"/>
</dbReference>
<reference evidence="7" key="2">
    <citation type="submission" date="2014-09" db="EMBL/GenBank/DDBJ databases">
        <title>Criblamydia sequanensis harbors a mega-plasmid encoding arsenite resistance.</title>
        <authorList>
            <person name="Bertelli C."/>
            <person name="Goesmann A."/>
            <person name="Greub G."/>
        </authorList>
    </citation>
    <scope>NUCLEOTIDE SEQUENCE [LARGE SCALE GENOMIC DNA]</scope>
    <source>
        <strain evidence="7">CRIB-18</strain>
    </source>
</reference>
<dbReference type="GO" id="GO:1990904">
    <property type="term" value="C:ribonucleoprotein complex"/>
    <property type="evidence" value="ECO:0007669"/>
    <property type="project" value="UniProtKB-KW"/>
</dbReference>
<dbReference type="eggNOG" id="COG0360">
    <property type="taxonomic scope" value="Bacteria"/>
</dbReference>
<dbReference type="PANTHER" id="PTHR21011">
    <property type="entry name" value="MITOCHONDRIAL 28S RIBOSOMAL PROTEIN S6"/>
    <property type="match status" value="1"/>
</dbReference>
<dbReference type="GO" id="GO:0070181">
    <property type="term" value="F:small ribosomal subunit rRNA binding"/>
    <property type="evidence" value="ECO:0007669"/>
    <property type="project" value="TreeGrafter"/>
</dbReference>
<sequence length="114" mass="13284">MSEQKQNLYEGMYIISAKLSDDARNKAFEKIKQGITSKGGEIQKVHDQGRKRLAYEVNGHREGYYYLVYFNAPTSSISDLWKEYHISEDLVRFITLQAEQVLDKIEFKSLAEEN</sequence>
<keyword evidence="6" id="KW-0699">rRNA-binding</keyword>
<evidence type="ECO:0000256" key="3">
    <source>
        <dbReference type="ARBA" id="ARBA00023274"/>
    </source>
</evidence>
<dbReference type="Proteomes" id="UP000031552">
    <property type="component" value="Unassembled WGS sequence"/>
</dbReference>